<gene>
    <name evidence="1" type="ORF">BpHYR1_040329</name>
</gene>
<dbReference type="EMBL" id="REGN01013720">
    <property type="protein sequence ID" value="RMZ93551.1"/>
    <property type="molecule type" value="Genomic_DNA"/>
</dbReference>
<sequence>FNNIFSFICETTNFTKSTRPLFSPRLLQEKYFVFHKICLTISKRRDSNKGPKMRSRFAWVKI</sequence>
<protein>
    <submittedName>
        <fullName evidence="1">Uncharacterized protein</fullName>
    </submittedName>
</protein>
<proteinExistence type="predicted"/>
<dbReference type="Proteomes" id="UP000276133">
    <property type="component" value="Unassembled WGS sequence"/>
</dbReference>
<organism evidence="1 2">
    <name type="scientific">Brachionus plicatilis</name>
    <name type="common">Marine rotifer</name>
    <name type="synonym">Brachionus muelleri</name>
    <dbReference type="NCBI Taxonomy" id="10195"/>
    <lineage>
        <taxon>Eukaryota</taxon>
        <taxon>Metazoa</taxon>
        <taxon>Spiralia</taxon>
        <taxon>Gnathifera</taxon>
        <taxon>Rotifera</taxon>
        <taxon>Eurotatoria</taxon>
        <taxon>Monogononta</taxon>
        <taxon>Pseudotrocha</taxon>
        <taxon>Ploima</taxon>
        <taxon>Brachionidae</taxon>
        <taxon>Brachionus</taxon>
    </lineage>
</organism>
<accession>A0A3M7P363</accession>
<evidence type="ECO:0000313" key="1">
    <source>
        <dbReference type="EMBL" id="RMZ93551.1"/>
    </source>
</evidence>
<evidence type="ECO:0000313" key="2">
    <source>
        <dbReference type="Proteomes" id="UP000276133"/>
    </source>
</evidence>
<reference evidence="1 2" key="1">
    <citation type="journal article" date="2018" name="Sci. Rep.">
        <title>Genomic signatures of local adaptation to the degree of environmental predictability in rotifers.</title>
        <authorList>
            <person name="Franch-Gras L."/>
            <person name="Hahn C."/>
            <person name="Garcia-Roger E.M."/>
            <person name="Carmona M.J."/>
            <person name="Serra M."/>
            <person name="Gomez A."/>
        </authorList>
    </citation>
    <scope>NUCLEOTIDE SEQUENCE [LARGE SCALE GENOMIC DNA]</scope>
    <source>
        <strain evidence="1">HYR1</strain>
    </source>
</reference>
<name>A0A3M7P363_BRAPC</name>
<keyword evidence="2" id="KW-1185">Reference proteome</keyword>
<feature type="non-terminal residue" evidence="1">
    <location>
        <position position="1"/>
    </location>
</feature>
<dbReference type="AlphaFoldDB" id="A0A3M7P363"/>
<comment type="caution">
    <text evidence="1">The sequence shown here is derived from an EMBL/GenBank/DDBJ whole genome shotgun (WGS) entry which is preliminary data.</text>
</comment>